<dbReference type="InterPro" id="IPR036291">
    <property type="entry name" value="NAD(P)-bd_dom_sf"/>
</dbReference>
<dbReference type="InterPro" id="IPR051450">
    <property type="entry name" value="Gfo/Idh/MocA_Oxidoreductases"/>
</dbReference>
<dbReference type="Pfam" id="PF01408">
    <property type="entry name" value="GFO_IDH_MocA"/>
    <property type="match status" value="1"/>
</dbReference>
<dbReference type="AlphaFoldDB" id="A0A1F7SHW5"/>
<feature type="domain" description="Gfo/Idh/MocA-like oxidoreductase N-terminal" evidence="1">
    <location>
        <begin position="8"/>
        <end position="126"/>
    </location>
</feature>
<name>A0A1F7SHW5_9BACT</name>
<dbReference type="InterPro" id="IPR055170">
    <property type="entry name" value="GFO_IDH_MocA-like_dom"/>
</dbReference>
<accession>A0A1F7SHW5</accession>
<dbReference type="Gene3D" id="3.30.360.10">
    <property type="entry name" value="Dihydrodipicolinate Reductase, domain 2"/>
    <property type="match status" value="1"/>
</dbReference>
<dbReference type="Proteomes" id="UP000178082">
    <property type="component" value="Unassembled WGS sequence"/>
</dbReference>
<dbReference type="Pfam" id="PF22725">
    <property type="entry name" value="GFO_IDH_MocA_C3"/>
    <property type="match status" value="1"/>
</dbReference>
<dbReference type="SUPFAM" id="SSF51735">
    <property type="entry name" value="NAD(P)-binding Rossmann-fold domains"/>
    <property type="match status" value="1"/>
</dbReference>
<dbReference type="EMBL" id="MGDI01000029">
    <property type="protein sequence ID" value="OGL52824.1"/>
    <property type="molecule type" value="Genomic_DNA"/>
</dbReference>
<dbReference type="PANTHER" id="PTHR43377">
    <property type="entry name" value="BILIVERDIN REDUCTASE A"/>
    <property type="match status" value="1"/>
</dbReference>
<sequence>MEERVRKLKVGVVGCGLIAKLSHIPAIRRVPEVDLTFVVDSKLEWAKETARRFLISNFSDNYADLFGNVDLVIVATPNSLHSEISCALLENGIHVLCEKPMEVSFDKCKKMIDSQQKSKKILMIGHNRRFASNAKLLNEFINEGYFGEIKELKLVLGHKHTSWPSQSKFGFNKILSGGGVLIDQGIHLIDLLIWLSKKGYKVKGAEGKDILKTGMEDYAKVKVEFENGGIGIIETSRIKELNNICEIKGERGWGKFHIDNISFLEIFSEDIKSCKKTRNSILIKTAINNTHFDQFKHFLECIYEKKSPLVDGGKAAQGIKMIEECYKVMRLTG</sequence>
<evidence type="ECO:0000313" key="3">
    <source>
        <dbReference type="EMBL" id="OGL52824.1"/>
    </source>
</evidence>
<evidence type="ECO:0000313" key="4">
    <source>
        <dbReference type="Proteomes" id="UP000178082"/>
    </source>
</evidence>
<protein>
    <recommendedName>
        <fullName evidence="5">Gfo/Idh/MocA-like oxidoreductase N-terminal domain-containing protein</fullName>
    </recommendedName>
</protein>
<dbReference type="GO" id="GO:0000166">
    <property type="term" value="F:nucleotide binding"/>
    <property type="evidence" value="ECO:0007669"/>
    <property type="project" value="InterPro"/>
</dbReference>
<dbReference type="Gene3D" id="3.40.50.720">
    <property type="entry name" value="NAD(P)-binding Rossmann-like Domain"/>
    <property type="match status" value="1"/>
</dbReference>
<gene>
    <name evidence="3" type="ORF">A3G31_00300</name>
</gene>
<evidence type="ECO:0008006" key="5">
    <source>
        <dbReference type="Google" id="ProtNLM"/>
    </source>
</evidence>
<dbReference type="InterPro" id="IPR000683">
    <property type="entry name" value="Gfo/Idh/MocA-like_OxRdtase_N"/>
</dbReference>
<proteinExistence type="predicted"/>
<dbReference type="PANTHER" id="PTHR43377:SF1">
    <property type="entry name" value="BILIVERDIN REDUCTASE A"/>
    <property type="match status" value="1"/>
</dbReference>
<dbReference type="STRING" id="1817883.A3G31_00300"/>
<reference evidence="3 4" key="1">
    <citation type="journal article" date="2016" name="Nat. Commun.">
        <title>Thousands of microbial genomes shed light on interconnected biogeochemical processes in an aquifer system.</title>
        <authorList>
            <person name="Anantharaman K."/>
            <person name="Brown C.T."/>
            <person name="Hug L.A."/>
            <person name="Sharon I."/>
            <person name="Castelle C.J."/>
            <person name="Probst A.J."/>
            <person name="Thomas B.C."/>
            <person name="Singh A."/>
            <person name="Wilkins M.J."/>
            <person name="Karaoz U."/>
            <person name="Brodie E.L."/>
            <person name="Williams K.H."/>
            <person name="Hubbard S.S."/>
            <person name="Banfield J.F."/>
        </authorList>
    </citation>
    <scope>NUCLEOTIDE SEQUENCE [LARGE SCALE GENOMIC DNA]</scope>
</reference>
<evidence type="ECO:0000259" key="1">
    <source>
        <dbReference type="Pfam" id="PF01408"/>
    </source>
</evidence>
<comment type="caution">
    <text evidence="3">The sequence shown here is derived from an EMBL/GenBank/DDBJ whole genome shotgun (WGS) entry which is preliminary data.</text>
</comment>
<dbReference type="SUPFAM" id="SSF55347">
    <property type="entry name" value="Glyceraldehyde-3-phosphate dehydrogenase-like, C-terminal domain"/>
    <property type="match status" value="1"/>
</dbReference>
<evidence type="ECO:0000259" key="2">
    <source>
        <dbReference type="Pfam" id="PF22725"/>
    </source>
</evidence>
<feature type="domain" description="GFO/IDH/MocA-like oxidoreductase" evidence="2">
    <location>
        <begin position="137"/>
        <end position="253"/>
    </location>
</feature>
<organism evidence="3 4">
    <name type="scientific">Candidatus Schekmanbacteria bacterium RIFCSPLOWO2_12_FULL_38_15</name>
    <dbReference type="NCBI Taxonomy" id="1817883"/>
    <lineage>
        <taxon>Bacteria</taxon>
        <taxon>Candidatus Schekmaniibacteriota</taxon>
    </lineage>
</organism>